<protein>
    <recommendedName>
        <fullName evidence="6">DAGKc domain-containing protein</fullName>
    </recommendedName>
</protein>
<feature type="region of interest" description="Disordered" evidence="5">
    <location>
        <begin position="194"/>
        <end position="219"/>
    </location>
</feature>
<evidence type="ECO:0000256" key="4">
    <source>
        <dbReference type="ARBA" id="ARBA00022840"/>
    </source>
</evidence>
<dbReference type="InterPro" id="IPR001206">
    <property type="entry name" value="Diacylglycerol_kinase_cat_dom"/>
</dbReference>
<dbReference type="PROSITE" id="PS50146">
    <property type="entry name" value="DAGK"/>
    <property type="match status" value="1"/>
</dbReference>
<sequence>MSLPLDHVDNVESTEADSNSNKIMEWNQDLADQVSFIGIDTKQKSNTVPSATAASTGPFHLTYDKETSILKLIHTNTDTDDKQVIDRIHVHDIIGAKIEFCLGFEMERENEDDDRSKKGKAQRATERVEATEQTIRRQLLDGDTCDKCHSNDDVTGTAMESLSSSVAYLIIYAYPKAIPKHGIFRQLKDYLFPSRSQSSNNDHGDDDRSEKEEEAQWGPRYAHHRRYKLANLEDFKQARELLQNVHHISGLQSAHTPTAKKYLVVVNPMSGTKKGRQIYESTVKNMLMESNVDHEVLVTDHAGHARERMNINQHIKKDNDKDKEEDQHKDSQEDISKYNGVIMVGGDGTLAEIMQGLKERSDYNELLEEKLTFGVVGGGTMNGLVSSLLYAKKEKFNPLESMFLICRGRSSKMDLSFYETESKTYTAFLTFSWALVADSDIESECIRFMGPLRTDIWAVWRMIFLRKYRATFSYLPPENIHEIGEHNKIPTEEQTMKHFPKWKEDIPSNWKTIEGDFVVFWPSQVSHPGAPLLSSPHSRIDDGVFQVLIMRQPVSRLDLVNVFLSLENGGHVNHPKVEFIKCVAFRLDPADPKMSINDLDGEVVQAGKIQARVIPGKMNIFA</sequence>
<proteinExistence type="predicted"/>
<dbReference type="SUPFAM" id="SSF111331">
    <property type="entry name" value="NAD kinase/diacylglycerol kinase-like"/>
    <property type="match status" value="1"/>
</dbReference>
<dbReference type="Gene3D" id="3.40.50.10330">
    <property type="entry name" value="Probable inorganic polyphosphate/atp-NAD kinase, domain 1"/>
    <property type="match status" value="1"/>
</dbReference>
<feature type="compositionally biased region" description="Basic and acidic residues" evidence="5">
    <location>
        <begin position="202"/>
        <end position="211"/>
    </location>
</feature>
<dbReference type="GO" id="GO:0016020">
    <property type="term" value="C:membrane"/>
    <property type="evidence" value="ECO:0007669"/>
    <property type="project" value="TreeGrafter"/>
</dbReference>
<dbReference type="GO" id="GO:0001727">
    <property type="term" value="F:lipid kinase activity"/>
    <property type="evidence" value="ECO:0007669"/>
    <property type="project" value="TreeGrafter"/>
</dbReference>
<organism evidence="7">
    <name type="scientific">Corethron hystrix</name>
    <dbReference type="NCBI Taxonomy" id="216773"/>
    <lineage>
        <taxon>Eukaryota</taxon>
        <taxon>Sar</taxon>
        <taxon>Stramenopiles</taxon>
        <taxon>Ochrophyta</taxon>
        <taxon>Bacillariophyta</taxon>
        <taxon>Coscinodiscophyceae</taxon>
        <taxon>Corethrophycidae</taxon>
        <taxon>Corethrales</taxon>
        <taxon>Corethraceae</taxon>
        <taxon>Corethron</taxon>
    </lineage>
</organism>
<dbReference type="InterPro" id="IPR045540">
    <property type="entry name" value="YegS/DAGK_C"/>
</dbReference>
<feature type="compositionally biased region" description="Basic and acidic residues" evidence="5">
    <location>
        <begin position="123"/>
        <end position="133"/>
    </location>
</feature>
<feature type="region of interest" description="Disordered" evidence="5">
    <location>
        <begin position="306"/>
        <end position="332"/>
    </location>
</feature>
<reference evidence="7" key="1">
    <citation type="submission" date="2021-01" db="EMBL/GenBank/DDBJ databases">
        <authorList>
            <person name="Corre E."/>
            <person name="Pelletier E."/>
            <person name="Niang G."/>
            <person name="Scheremetjew M."/>
            <person name="Finn R."/>
            <person name="Kale V."/>
            <person name="Holt S."/>
            <person name="Cochrane G."/>
            <person name="Meng A."/>
            <person name="Brown T."/>
            <person name="Cohen L."/>
        </authorList>
    </citation>
    <scope>NUCLEOTIDE SEQUENCE</scope>
    <source>
        <strain evidence="7">308</strain>
    </source>
</reference>
<dbReference type="Pfam" id="PF19279">
    <property type="entry name" value="YegS_C"/>
    <property type="match status" value="1"/>
</dbReference>
<feature type="region of interest" description="Disordered" evidence="5">
    <location>
        <begin position="109"/>
        <end position="133"/>
    </location>
</feature>
<evidence type="ECO:0000256" key="5">
    <source>
        <dbReference type="SAM" id="MobiDB-lite"/>
    </source>
</evidence>
<evidence type="ECO:0000259" key="6">
    <source>
        <dbReference type="PROSITE" id="PS50146"/>
    </source>
</evidence>
<name>A0A7S1FT61_9STRA</name>
<evidence type="ECO:0000256" key="2">
    <source>
        <dbReference type="ARBA" id="ARBA00022741"/>
    </source>
</evidence>
<keyword evidence="4" id="KW-0067">ATP-binding</keyword>
<keyword evidence="2" id="KW-0547">Nucleotide-binding</keyword>
<keyword evidence="3" id="KW-0418">Kinase</keyword>
<keyword evidence="1" id="KW-0808">Transferase</keyword>
<dbReference type="AlphaFoldDB" id="A0A7S1FT61"/>
<evidence type="ECO:0000256" key="1">
    <source>
        <dbReference type="ARBA" id="ARBA00022679"/>
    </source>
</evidence>
<dbReference type="GO" id="GO:0005737">
    <property type="term" value="C:cytoplasm"/>
    <property type="evidence" value="ECO:0007669"/>
    <property type="project" value="TreeGrafter"/>
</dbReference>
<dbReference type="EMBL" id="HBFR01018827">
    <property type="protein sequence ID" value="CAD8886499.1"/>
    <property type="molecule type" value="Transcribed_RNA"/>
</dbReference>
<dbReference type="InterPro" id="IPR050187">
    <property type="entry name" value="Lipid_Phosphate_FormReg"/>
</dbReference>
<dbReference type="Gene3D" id="2.60.200.40">
    <property type="match status" value="1"/>
</dbReference>
<dbReference type="PANTHER" id="PTHR12358">
    <property type="entry name" value="SPHINGOSINE KINASE"/>
    <property type="match status" value="1"/>
</dbReference>
<dbReference type="Pfam" id="PF00781">
    <property type="entry name" value="DAGK_cat"/>
    <property type="match status" value="1"/>
</dbReference>
<dbReference type="GO" id="GO:0046512">
    <property type="term" value="P:sphingosine biosynthetic process"/>
    <property type="evidence" value="ECO:0007669"/>
    <property type="project" value="TreeGrafter"/>
</dbReference>
<dbReference type="InterPro" id="IPR017438">
    <property type="entry name" value="ATP-NAD_kinase_N"/>
</dbReference>
<gene>
    <name evidence="7" type="ORF">CHYS00102_LOCUS13697</name>
</gene>
<dbReference type="InterPro" id="IPR016064">
    <property type="entry name" value="NAD/diacylglycerol_kinase_sf"/>
</dbReference>
<dbReference type="PANTHER" id="PTHR12358:SF31">
    <property type="entry name" value="ACYLGLYCEROL KINASE, MITOCHONDRIAL"/>
    <property type="match status" value="1"/>
</dbReference>
<accession>A0A7S1FT61</accession>
<feature type="domain" description="DAGKc" evidence="6">
    <location>
        <begin position="257"/>
        <end position="422"/>
    </location>
</feature>
<evidence type="ECO:0000256" key="3">
    <source>
        <dbReference type="ARBA" id="ARBA00022777"/>
    </source>
</evidence>
<evidence type="ECO:0000313" key="7">
    <source>
        <dbReference type="EMBL" id="CAD8886499.1"/>
    </source>
</evidence>
<dbReference type="GO" id="GO:0005524">
    <property type="term" value="F:ATP binding"/>
    <property type="evidence" value="ECO:0007669"/>
    <property type="project" value="UniProtKB-KW"/>
</dbReference>